<dbReference type="InterPro" id="IPR017451">
    <property type="entry name" value="F-box-assoc_interact_dom"/>
</dbReference>
<dbReference type="InterPro" id="IPR036047">
    <property type="entry name" value="F-box-like_dom_sf"/>
</dbReference>
<dbReference type="EMBL" id="JAYMYQ010000004">
    <property type="protein sequence ID" value="KAK7338951.1"/>
    <property type="molecule type" value="Genomic_DNA"/>
</dbReference>
<evidence type="ECO:0000259" key="1">
    <source>
        <dbReference type="PROSITE" id="PS50181"/>
    </source>
</evidence>
<dbReference type="SMART" id="SM00256">
    <property type="entry name" value="FBOX"/>
    <property type="match status" value="1"/>
</dbReference>
<dbReference type="InterPro" id="IPR013187">
    <property type="entry name" value="F-box-assoc_dom_typ3"/>
</dbReference>
<dbReference type="Proteomes" id="UP001367508">
    <property type="component" value="Unassembled WGS sequence"/>
</dbReference>
<dbReference type="Pfam" id="PF00646">
    <property type="entry name" value="F-box"/>
    <property type="match status" value="1"/>
</dbReference>
<dbReference type="Gene3D" id="1.20.1280.50">
    <property type="match status" value="1"/>
</dbReference>
<evidence type="ECO:0000313" key="2">
    <source>
        <dbReference type="EMBL" id="KAK7338951.1"/>
    </source>
</evidence>
<comment type="caution">
    <text evidence="2">The sequence shown here is derived from an EMBL/GenBank/DDBJ whole genome shotgun (WGS) entry which is preliminary data.</text>
</comment>
<sequence length="407" mass="46732">MNTPPDSAPLRAVPMNTLPDSAPLSAVPMNTPPDSAPPNIPNDLLVEILSHLPVKSLLRFQCTSKSWKSLISHPKFIKLHLQKSPKNVNIVLLCDFVKSGFDPLAISCKIRSLIKCPTLEFAEYDCCYRLKPDYWVVDCFNGLFCLRKTRNVRRGFNEHWVRFWNPAMKKKSAKSPCLRVKRINCRPESCRFGFGYDDLTDSYKVVAAVFGRKKTEVKLYCMGDTCWRTILSFPVFPFLNQIDGMFMKGTINWLALNKPGSDYCWKSDVTANQLVIFSLDLGNETYQHISLPEGFVEVPRFEPQLRVSKDTLCLFHDQGSHFVMWQMKEFGVESSWTKLVNFDSNGFPLVPICISDKDIAILVNNQYVEAILYNLRREVVVGTKFHSYETWMDAKDYIQSLVFPCEE</sequence>
<keyword evidence="3" id="KW-1185">Reference proteome</keyword>
<feature type="domain" description="F-box" evidence="1">
    <location>
        <begin position="34"/>
        <end position="79"/>
    </location>
</feature>
<evidence type="ECO:0000313" key="3">
    <source>
        <dbReference type="Proteomes" id="UP001367508"/>
    </source>
</evidence>
<name>A0AAN9LNN6_CANGL</name>
<dbReference type="AlphaFoldDB" id="A0AAN9LNN6"/>
<dbReference type="CDD" id="cd22157">
    <property type="entry name" value="F-box_AtFBW1-like"/>
    <property type="match status" value="1"/>
</dbReference>
<dbReference type="PROSITE" id="PS50181">
    <property type="entry name" value="FBOX"/>
    <property type="match status" value="1"/>
</dbReference>
<gene>
    <name evidence="2" type="ORF">VNO77_19585</name>
</gene>
<dbReference type="NCBIfam" id="TIGR01640">
    <property type="entry name" value="F_box_assoc_1"/>
    <property type="match status" value="1"/>
</dbReference>
<protein>
    <recommendedName>
        <fullName evidence="1">F-box domain-containing protein</fullName>
    </recommendedName>
</protein>
<dbReference type="Pfam" id="PF08268">
    <property type="entry name" value="FBA_3"/>
    <property type="match status" value="1"/>
</dbReference>
<dbReference type="PANTHER" id="PTHR31672:SF13">
    <property type="entry name" value="F-BOX PROTEIN CPR30-LIKE"/>
    <property type="match status" value="1"/>
</dbReference>
<reference evidence="2 3" key="1">
    <citation type="submission" date="2024-01" db="EMBL/GenBank/DDBJ databases">
        <title>The genomes of 5 underutilized Papilionoideae crops provide insights into root nodulation and disease resistanc.</title>
        <authorList>
            <person name="Jiang F."/>
        </authorList>
    </citation>
    <scope>NUCLEOTIDE SEQUENCE [LARGE SCALE GENOMIC DNA]</scope>
    <source>
        <strain evidence="2">LVBAO_FW01</strain>
        <tissue evidence="2">Leaves</tissue>
    </source>
</reference>
<accession>A0AAN9LNN6</accession>
<dbReference type="InterPro" id="IPR050796">
    <property type="entry name" value="SCF_F-box_component"/>
</dbReference>
<proteinExistence type="predicted"/>
<dbReference type="SUPFAM" id="SSF81383">
    <property type="entry name" value="F-box domain"/>
    <property type="match status" value="1"/>
</dbReference>
<dbReference type="InterPro" id="IPR001810">
    <property type="entry name" value="F-box_dom"/>
</dbReference>
<organism evidence="2 3">
    <name type="scientific">Canavalia gladiata</name>
    <name type="common">Sword bean</name>
    <name type="synonym">Dolichos gladiatus</name>
    <dbReference type="NCBI Taxonomy" id="3824"/>
    <lineage>
        <taxon>Eukaryota</taxon>
        <taxon>Viridiplantae</taxon>
        <taxon>Streptophyta</taxon>
        <taxon>Embryophyta</taxon>
        <taxon>Tracheophyta</taxon>
        <taxon>Spermatophyta</taxon>
        <taxon>Magnoliopsida</taxon>
        <taxon>eudicotyledons</taxon>
        <taxon>Gunneridae</taxon>
        <taxon>Pentapetalae</taxon>
        <taxon>rosids</taxon>
        <taxon>fabids</taxon>
        <taxon>Fabales</taxon>
        <taxon>Fabaceae</taxon>
        <taxon>Papilionoideae</taxon>
        <taxon>50 kb inversion clade</taxon>
        <taxon>NPAAA clade</taxon>
        <taxon>indigoferoid/millettioid clade</taxon>
        <taxon>Phaseoleae</taxon>
        <taxon>Canavalia</taxon>
    </lineage>
</organism>
<dbReference type="PANTHER" id="PTHR31672">
    <property type="entry name" value="BNACNNG10540D PROTEIN"/>
    <property type="match status" value="1"/>
</dbReference>